<dbReference type="SUPFAM" id="SSF52266">
    <property type="entry name" value="SGNH hydrolase"/>
    <property type="match status" value="1"/>
</dbReference>
<comment type="caution">
    <text evidence="2">The sequence shown here is derived from an EMBL/GenBank/DDBJ whole genome shotgun (WGS) entry which is preliminary data.</text>
</comment>
<name>A0A1G2BNW9_9BACT</name>
<keyword evidence="1" id="KW-1133">Transmembrane helix</keyword>
<dbReference type="Proteomes" id="UP000178109">
    <property type="component" value="Unassembled WGS sequence"/>
</dbReference>
<keyword evidence="1" id="KW-0472">Membrane</keyword>
<accession>A0A1G2BNW9</accession>
<dbReference type="InterPro" id="IPR051532">
    <property type="entry name" value="Ester_Hydrolysis_Enzymes"/>
</dbReference>
<sequence length="490" mass="56600">MTIIQSLARILIKHYGKFFSAFLLLAVCFLIIWHRDKPTHFYLIFLAVAIVIWEFILRAVLRLAYGKNYRFAVLNYFLVDDPVYGNAFRKNTKARDLDFLVFDKTVFPVGHAPEPNLSSNQASRNIFSVNSLGYRGEEFAPSQTKAKLRIFCTGGSATAGYCVNDQDTWPAQLQIYLKKRGYNVEVINAGVDGWYSYQELLRFNEEIVNYHADILLIHQGWNEEFEYSSLFLGKKWRPKMIQNVREQNNLYCPPNKLLSSAFFLSIYLAFKAALKAWVFIPNMRFTNPKRWQTLLSNKYILAWFDNLFAMARLAATNNILVYTVNYPALPALNDAEQDREFYINNSRLSEEYANYQAISQKRIKRTLAVIKSIIPCLDVEDEFNNYNTRERLGLFIDELHMSAQGYGLLAQAIGKKLISDKAFQDRYVNDSQISNVDVSPAEVCAAKAALNHNSTYLERLVKEQIAKLSKKMMNVARVNSDIPEDRYTTY</sequence>
<dbReference type="PANTHER" id="PTHR30383:SF5">
    <property type="entry name" value="SGNH HYDROLASE-TYPE ESTERASE DOMAIN-CONTAINING PROTEIN"/>
    <property type="match status" value="1"/>
</dbReference>
<dbReference type="PANTHER" id="PTHR30383">
    <property type="entry name" value="THIOESTERASE 1/PROTEASE 1/LYSOPHOSPHOLIPASE L1"/>
    <property type="match status" value="1"/>
</dbReference>
<feature type="transmembrane region" description="Helical" evidence="1">
    <location>
        <begin position="15"/>
        <end position="34"/>
    </location>
</feature>
<dbReference type="EMBL" id="MHKO01000059">
    <property type="protein sequence ID" value="OGY90813.1"/>
    <property type="molecule type" value="Genomic_DNA"/>
</dbReference>
<evidence type="ECO:0000313" key="3">
    <source>
        <dbReference type="Proteomes" id="UP000178109"/>
    </source>
</evidence>
<organism evidence="2 3">
    <name type="scientific">Candidatus Komeilibacteria bacterium RIFCSPLOWO2_02_FULL_48_11</name>
    <dbReference type="NCBI Taxonomy" id="1798553"/>
    <lineage>
        <taxon>Bacteria</taxon>
        <taxon>Candidatus Komeiliibacteriota</taxon>
    </lineage>
</organism>
<keyword evidence="1" id="KW-0812">Transmembrane</keyword>
<dbReference type="AlphaFoldDB" id="A0A1G2BNW9"/>
<dbReference type="GO" id="GO:0004622">
    <property type="term" value="F:phosphatidylcholine lysophospholipase activity"/>
    <property type="evidence" value="ECO:0007669"/>
    <property type="project" value="TreeGrafter"/>
</dbReference>
<evidence type="ECO:0000256" key="1">
    <source>
        <dbReference type="SAM" id="Phobius"/>
    </source>
</evidence>
<dbReference type="STRING" id="1798553.A3H70_03720"/>
<feature type="transmembrane region" description="Helical" evidence="1">
    <location>
        <begin position="257"/>
        <end position="280"/>
    </location>
</feature>
<evidence type="ECO:0000313" key="2">
    <source>
        <dbReference type="EMBL" id="OGY90813.1"/>
    </source>
</evidence>
<proteinExistence type="predicted"/>
<reference evidence="2 3" key="1">
    <citation type="journal article" date="2016" name="Nat. Commun.">
        <title>Thousands of microbial genomes shed light on interconnected biogeochemical processes in an aquifer system.</title>
        <authorList>
            <person name="Anantharaman K."/>
            <person name="Brown C.T."/>
            <person name="Hug L.A."/>
            <person name="Sharon I."/>
            <person name="Castelle C.J."/>
            <person name="Probst A.J."/>
            <person name="Thomas B.C."/>
            <person name="Singh A."/>
            <person name="Wilkins M.J."/>
            <person name="Karaoz U."/>
            <person name="Brodie E.L."/>
            <person name="Williams K.H."/>
            <person name="Hubbard S.S."/>
            <person name="Banfield J.F."/>
        </authorList>
    </citation>
    <scope>NUCLEOTIDE SEQUENCE [LARGE SCALE GENOMIC DNA]</scope>
</reference>
<protein>
    <submittedName>
        <fullName evidence="2">Uncharacterized protein</fullName>
    </submittedName>
</protein>
<dbReference type="Gene3D" id="3.40.50.1110">
    <property type="entry name" value="SGNH hydrolase"/>
    <property type="match status" value="1"/>
</dbReference>
<dbReference type="InterPro" id="IPR036514">
    <property type="entry name" value="SGNH_hydro_sf"/>
</dbReference>
<gene>
    <name evidence="2" type="ORF">A3H70_03720</name>
</gene>
<feature type="transmembrane region" description="Helical" evidence="1">
    <location>
        <begin position="40"/>
        <end position="61"/>
    </location>
</feature>